<dbReference type="InterPro" id="IPR014224">
    <property type="entry name" value="Spore_cortex_SleB"/>
</dbReference>
<dbReference type="InterPro" id="IPR011105">
    <property type="entry name" value="Cell_wall_hydrolase_SleB"/>
</dbReference>
<protein>
    <recommendedName>
        <fullName evidence="2 8">Spore cortex-lytic enzyme</fullName>
    </recommendedName>
</protein>
<keyword evidence="3" id="KW-0309">Germination</keyword>
<comment type="similarity">
    <text evidence="1">Belongs to the SleB family.</text>
</comment>
<dbReference type="Proteomes" id="UP001235840">
    <property type="component" value="Unassembled WGS sequence"/>
</dbReference>
<dbReference type="Gene3D" id="6.20.240.60">
    <property type="match status" value="1"/>
</dbReference>
<dbReference type="NCBIfam" id="TIGR02869">
    <property type="entry name" value="spore_SleB"/>
    <property type="match status" value="1"/>
</dbReference>
<dbReference type="Gene3D" id="1.10.10.2520">
    <property type="entry name" value="Cell wall hydrolase SleB, domain 1"/>
    <property type="match status" value="1"/>
</dbReference>
<dbReference type="SUPFAM" id="SSF47090">
    <property type="entry name" value="PGBD-like"/>
    <property type="match status" value="1"/>
</dbReference>
<evidence type="ECO:0000256" key="1">
    <source>
        <dbReference type="ARBA" id="ARBA00007010"/>
    </source>
</evidence>
<evidence type="ECO:0000256" key="6">
    <source>
        <dbReference type="ARBA" id="ARBA00022969"/>
    </source>
</evidence>
<evidence type="ECO:0000256" key="5">
    <source>
        <dbReference type="ARBA" id="ARBA00022801"/>
    </source>
</evidence>
<feature type="chain" id="PRO_5046194999" description="Spore cortex-lytic enzyme" evidence="9">
    <location>
        <begin position="23"/>
        <end position="218"/>
    </location>
</feature>
<keyword evidence="7" id="KW-0961">Cell wall biogenesis/degradation</keyword>
<sequence length="218" mass="24692">MQFNRTWKISMALLLIISSILAFPVQDIEATGQQLKQGDRNGYVWDLQHRLQQLGYYKFALDGLFGYHTKEAVMLFQSSYGLVSDGVVGEQTWNTLRRHTYTQDEIEMLAKVVYGEARGEPFEGKVAVAAVVLNRIAAGGFPDTVKEVIFQPRAFTAVDDGQYYMTPDRDAYRAVYNAIQGWDPSGGALYYFNPQTATSSWIWSRTQMGQIGKHVFAY</sequence>
<dbReference type="InterPro" id="IPR036365">
    <property type="entry name" value="PGBD-like_sf"/>
</dbReference>
<evidence type="ECO:0000259" key="11">
    <source>
        <dbReference type="Pfam" id="PF07486"/>
    </source>
</evidence>
<evidence type="ECO:0000256" key="8">
    <source>
        <dbReference type="NCBIfam" id="TIGR02869"/>
    </source>
</evidence>
<dbReference type="GO" id="GO:0008745">
    <property type="term" value="F:N-acetylmuramoyl-L-alanine amidase activity"/>
    <property type="evidence" value="ECO:0007669"/>
    <property type="project" value="UniProtKB-EC"/>
</dbReference>
<comment type="caution">
    <text evidence="12">The sequence shown here is derived from an EMBL/GenBank/DDBJ whole genome shotgun (WGS) entry which is preliminary data.</text>
</comment>
<keyword evidence="4 9" id="KW-0732">Signal</keyword>
<dbReference type="InterPro" id="IPR042047">
    <property type="entry name" value="SleB_dom1"/>
</dbReference>
<evidence type="ECO:0000256" key="7">
    <source>
        <dbReference type="ARBA" id="ARBA00023316"/>
    </source>
</evidence>
<evidence type="ECO:0000256" key="3">
    <source>
        <dbReference type="ARBA" id="ARBA00022544"/>
    </source>
</evidence>
<evidence type="ECO:0000256" key="4">
    <source>
        <dbReference type="ARBA" id="ARBA00022729"/>
    </source>
</evidence>
<reference evidence="12 13" key="1">
    <citation type="submission" date="2023-07" db="EMBL/GenBank/DDBJ databases">
        <title>Genomic Encyclopedia of Type Strains, Phase IV (KMG-IV): sequencing the most valuable type-strain genomes for metagenomic binning, comparative biology and taxonomic classification.</title>
        <authorList>
            <person name="Goeker M."/>
        </authorList>
    </citation>
    <scope>NUCLEOTIDE SEQUENCE [LARGE SCALE GENOMIC DNA]</scope>
    <source>
        <strain evidence="12 13">DSM 12751</strain>
    </source>
</reference>
<feature type="domain" description="Peptidoglycan binding-like" evidence="10">
    <location>
        <begin position="46"/>
        <end position="96"/>
    </location>
</feature>
<feature type="domain" description="Cell wall hydrolase SleB" evidence="11">
    <location>
        <begin position="119"/>
        <end position="217"/>
    </location>
</feature>
<dbReference type="EMBL" id="JAUSTY010000004">
    <property type="protein sequence ID" value="MDQ0165457.1"/>
    <property type="molecule type" value="Genomic_DNA"/>
</dbReference>
<accession>A0ABT9VWT0</accession>
<proteinExistence type="inferred from homology"/>
<evidence type="ECO:0000313" key="12">
    <source>
        <dbReference type="EMBL" id="MDQ0165457.1"/>
    </source>
</evidence>
<evidence type="ECO:0000256" key="2">
    <source>
        <dbReference type="ARBA" id="ARBA00018364"/>
    </source>
</evidence>
<dbReference type="RefSeq" id="WP_307392571.1">
    <property type="nucleotide sequence ID" value="NZ_BAAADK010000045.1"/>
</dbReference>
<gene>
    <name evidence="12" type="ORF">J2S11_001357</name>
</gene>
<keyword evidence="13" id="KW-1185">Reference proteome</keyword>
<dbReference type="InterPro" id="IPR002477">
    <property type="entry name" value="Peptidoglycan-bd-like"/>
</dbReference>
<evidence type="ECO:0000256" key="9">
    <source>
        <dbReference type="SAM" id="SignalP"/>
    </source>
</evidence>
<dbReference type="Pfam" id="PF07486">
    <property type="entry name" value="Hydrolase_2"/>
    <property type="match status" value="1"/>
</dbReference>
<feature type="signal peptide" evidence="9">
    <location>
        <begin position="1"/>
        <end position="22"/>
    </location>
</feature>
<keyword evidence="5 12" id="KW-0378">Hydrolase</keyword>
<dbReference type="Pfam" id="PF01471">
    <property type="entry name" value="PG_binding_1"/>
    <property type="match status" value="1"/>
</dbReference>
<organism evidence="12 13">
    <name type="scientific">Caldalkalibacillus horti</name>
    <dbReference type="NCBI Taxonomy" id="77523"/>
    <lineage>
        <taxon>Bacteria</taxon>
        <taxon>Bacillati</taxon>
        <taxon>Bacillota</taxon>
        <taxon>Bacilli</taxon>
        <taxon>Bacillales</taxon>
        <taxon>Bacillaceae</taxon>
        <taxon>Caldalkalibacillus</taxon>
    </lineage>
</organism>
<keyword evidence="6" id="KW-0749">Sporulation</keyword>
<dbReference type="Gene3D" id="1.10.101.10">
    <property type="entry name" value="PGBD-like superfamily/PGBD"/>
    <property type="match status" value="1"/>
</dbReference>
<dbReference type="InterPro" id="IPR036366">
    <property type="entry name" value="PGBDSf"/>
</dbReference>
<evidence type="ECO:0000313" key="13">
    <source>
        <dbReference type="Proteomes" id="UP001235840"/>
    </source>
</evidence>
<name>A0ABT9VWT0_9BACI</name>
<evidence type="ECO:0000259" key="10">
    <source>
        <dbReference type="Pfam" id="PF01471"/>
    </source>
</evidence>